<dbReference type="InterPro" id="IPR041698">
    <property type="entry name" value="Methyltransf_25"/>
</dbReference>
<dbReference type="PANTHER" id="PTHR43464">
    <property type="entry name" value="METHYLTRANSFERASE"/>
    <property type="match status" value="1"/>
</dbReference>
<sequence>MPGPERNVWTTVVAANPGHARAYAQRWRDLEAAGRDIDGEARLIDAMADRGSRILDAGCGTGRVGGYLAARGHDVVGVDLDEHLISVAREDHPGSRWEVGDLATFTLHDAQGAPLAVDLVVSAGNVMTFLADAERVPALARIRAHLAPGGRAVIGFQTARGYSAEEFAGDAERAGLAISQRFASWQLAPWTDDTGFLVAVLVAG</sequence>
<dbReference type="GO" id="GO:0008168">
    <property type="term" value="F:methyltransferase activity"/>
    <property type="evidence" value="ECO:0007669"/>
    <property type="project" value="UniProtKB-KW"/>
</dbReference>
<dbReference type="Pfam" id="PF13649">
    <property type="entry name" value="Methyltransf_25"/>
    <property type="match status" value="1"/>
</dbReference>
<dbReference type="RefSeq" id="WP_263594871.1">
    <property type="nucleotide sequence ID" value="NZ_CP107020.1"/>
</dbReference>
<evidence type="ECO:0000313" key="6">
    <source>
        <dbReference type="Proteomes" id="UP001164305"/>
    </source>
</evidence>
<evidence type="ECO:0000313" key="5">
    <source>
        <dbReference type="EMBL" id="UYG17663.1"/>
    </source>
</evidence>
<protein>
    <submittedName>
        <fullName evidence="5">Class I SAM-dependent methyltransferase</fullName>
    </submittedName>
</protein>
<dbReference type="SUPFAM" id="SSF53335">
    <property type="entry name" value="S-adenosyl-L-methionine-dependent methyltransferases"/>
    <property type="match status" value="1"/>
</dbReference>
<keyword evidence="3" id="KW-0949">S-adenosyl-L-methionine</keyword>
<dbReference type="CDD" id="cd02440">
    <property type="entry name" value="AdoMet_MTases"/>
    <property type="match status" value="1"/>
</dbReference>
<dbReference type="InterPro" id="IPR029063">
    <property type="entry name" value="SAM-dependent_MTases_sf"/>
</dbReference>
<evidence type="ECO:0000256" key="1">
    <source>
        <dbReference type="ARBA" id="ARBA00022603"/>
    </source>
</evidence>
<evidence type="ECO:0000256" key="3">
    <source>
        <dbReference type="ARBA" id="ARBA00022691"/>
    </source>
</evidence>
<proteinExistence type="predicted"/>
<keyword evidence="6" id="KW-1185">Reference proteome</keyword>
<keyword evidence="1 5" id="KW-0489">Methyltransferase</keyword>
<evidence type="ECO:0000259" key="4">
    <source>
        <dbReference type="Pfam" id="PF13649"/>
    </source>
</evidence>
<reference evidence="5" key="1">
    <citation type="submission" date="2022-10" db="EMBL/GenBank/DDBJ databases">
        <title>Whole-Genome Sequencing of Brachybacterium huguangmaarense BRM-3, Isolated from Betula schmidtii.</title>
        <authorList>
            <person name="Haam D."/>
        </authorList>
    </citation>
    <scope>NUCLEOTIDE SEQUENCE</scope>
    <source>
        <strain evidence="5">BRM-3</strain>
    </source>
</reference>
<keyword evidence="2" id="KW-0808">Transferase</keyword>
<name>A0ABY6G396_9MICO</name>
<organism evidence="5 6">
    <name type="scientific">Brachybacterium huguangmaarense</name>
    <dbReference type="NCBI Taxonomy" id="1652028"/>
    <lineage>
        <taxon>Bacteria</taxon>
        <taxon>Bacillati</taxon>
        <taxon>Actinomycetota</taxon>
        <taxon>Actinomycetes</taxon>
        <taxon>Micrococcales</taxon>
        <taxon>Dermabacteraceae</taxon>
        <taxon>Brachybacterium</taxon>
    </lineage>
</organism>
<dbReference type="PANTHER" id="PTHR43464:SF19">
    <property type="entry name" value="UBIQUINONE BIOSYNTHESIS O-METHYLTRANSFERASE, MITOCHONDRIAL"/>
    <property type="match status" value="1"/>
</dbReference>
<feature type="domain" description="Methyltransferase" evidence="4">
    <location>
        <begin position="54"/>
        <end position="150"/>
    </location>
</feature>
<dbReference type="EMBL" id="CP107020">
    <property type="protein sequence ID" value="UYG17663.1"/>
    <property type="molecule type" value="Genomic_DNA"/>
</dbReference>
<accession>A0ABY6G396</accession>
<dbReference type="GO" id="GO:0032259">
    <property type="term" value="P:methylation"/>
    <property type="evidence" value="ECO:0007669"/>
    <property type="project" value="UniProtKB-KW"/>
</dbReference>
<evidence type="ECO:0000256" key="2">
    <source>
        <dbReference type="ARBA" id="ARBA00022679"/>
    </source>
</evidence>
<gene>
    <name evidence="5" type="ORF">BRM3_04360</name>
</gene>
<dbReference type="Proteomes" id="UP001164305">
    <property type="component" value="Chromosome"/>
</dbReference>
<dbReference type="Gene3D" id="3.40.50.150">
    <property type="entry name" value="Vaccinia Virus protein VP39"/>
    <property type="match status" value="1"/>
</dbReference>